<dbReference type="CDD" id="cd03789">
    <property type="entry name" value="GT9_LPS_heptosyltransferase"/>
    <property type="match status" value="1"/>
</dbReference>
<evidence type="ECO:0000256" key="2">
    <source>
        <dbReference type="ARBA" id="ARBA00022679"/>
    </source>
</evidence>
<evidence type="ECO:0000256" key="1">
    <source>
        <dbReference type="ARBA" id="ARBA00022676"/>
    </source>
</evidence>
<dbReference type="EMBL" id="NGAF01000001">
    <property type="protein sequence ID" value="OXR47330.1"/>
    <property type="molecule type" value="Genomic_DNA"/>
</dbReference>
<dbReference type="AlphaFoldDB" id="A0A231HEF8"/>
<dbReference type="PANTHER" id="PTHR30160">
    <property type="entry name" value="TETRAACYLDISACCHARIDE 4'-KINASE-RELATED"/>
    <property type="match status" value="1"/>
</dbReference>
<feature type="region of interest" description="Disordered" evidence="3">
    <location>
        <begin position="1"/>
        <end position="31"/>
    </location>
</feature>
<name>A0A231HEF8_9NOCA</name>
<dbReference type="SUPFAM" id="SSF53756">
    <property type="entry name" value="UDP-Glycosyltransferase/glycogen phosphorylase"/>
    <property type="match status" value="1"/>
</dbReference>
<dbReference type="Pfam" id="PF01075">
    <property type="entry name" value="Glyco_transf_9"/>
    <property type="match status" value="1"/>
</dbReference>
<evidence type="ECO:0000313" key="5">
    <source>
        <dbReference type="Proteomes" id="UP000215506"/>
    </source>
</evidence>
<dbReference type="InterPro" id="IPR051199">
    <property type="entry name" value="LPS_LOS_Heptosyltrfase"/>
</dbReference>
<dbReference type="EC" id="2.-.-.-" evidence="4"/>
<sequence>MSETTTVPTATAAPYRPEPVPVPERPSIGPIGDTVPDVRRIVVLRGGALGDLLYAVPALYALAAAYPGAEITLLGSALHAALLRDRPGPVDEVAVLPVTRTDWNEPAQPAEAEFADRLRERPVDLAVQLHGGGAWSNPFLRQLNPRLSIGSRAEGAAPLDRNLAYRFYQNEVLRALEVVGLAGAAPVVMEPRVELTPRDLAAADAVLGTVTGPLVVVHPGANDSRRRWPAHAFAEIVTHCLDRGATVVIIGGPSDHALVADLCSRVPVTANGDARADRLRTLVGSDMPTLCGVLARAAVLVGNDSGPRHLARAVGTPTVGVFWIGNVISAGPLSRGSDRVLISWQTHCPACGRDATDERVPRCPHGDSLVSTVPVAAVRADVDELLGWT</sequence>
<feature type="compositionally biased region" description="Low complexity" evidence="3">
    <location>
        <begin position="1"/>
        <end position="14"/>
    </location>
</feature>
<keyword evidence="5" id="KW-1185">Reference proteome</keyword>
<dbReference type="RefSeq" id="WP_094024218.1">
    <property type="nucleotide sequence ID" value="NZ_NGAF01000001.1"/>
</dbReference>
<dbReference type="PANTHER" id="PTHR30160:SF1">
    <property type="entry name" value="LIPOPOLYSACCHARIDE 1,2-N-ACETYLGLUCOSAMINETRANSFERASE-RELATED"/>
    <property type="match status" value="1"/>
</dbReference>
<keyword evidence="2 4" id="KW-0808">Transferase</keyword>
<gene>
    <name evidence="4" type="primary">rfaQ_1</name>
    <name evidence="4" type="ORF">B7C42_00453</name>
</gene>
<evidence type="ECO:0000313" key="4">
    <source>
        <dbReference type="EMBL" id="OXR47330.1"/>
    </source>
</evidence>
<dbReference type="GO" id="GO:0009244">
    <property type="term" value="P:lipopolysaccharide core region biosynthetic process"/>
    <property type="evidence" value="ECO:0007669"/>
    <property type="project" value="TreeGrafter"/>
</dbReference>
<organism evidence="4 5">
    <name type="scientific">Nocardia cerradoensis</name>
    <dbReference type="NCBI Taxonomy" id="85688"/>
    <lineage>
        <taxon>Bacteria</taxon>
        <taxon>Bacillati</taxon>
        <taxon>Actinomycetota</taxon>
        <taxon>Actinomycetes</taxon>
        <taxon>Mycobacteriales</taxon>
        <taxon>Nocardiaceae</taxon>
        <taxon>Nocardia</taxon>
    </lineage>
</organism>
<protein>
    <submittedName>
        <fullName evidence="4">Lipopolysaccharide core heptosyltransferase RfaQ</fullName>
        <ecNumber evidence="4">2.-.-.-</ecNumber>
    </submittedName>
</protein>
<dbReference type="Proteomes" id="UP000215506">
    <property type="component" value="Unassembled WGS sequence"/>
</dbReference>
<dbReference type="GO" id="GO:0008713">
    <property type="term" value="F:ADP-heptose-lipopolysaccharide heptosyltransferase activity"/>
    <property type="evidence" value="ECO:0007669"/>
    <property type="project" value="TreeGrafter"/>
</dbReference>
<keyword evidence="1" id="KW-0328">Glycosyltransferase</keyword>
<proteinExistence type="predicted"/>
<dbReference type="GO" id="GO:0005829">
    <property type="term" value="C:cytosol"/>
    <property type="evidence" value="ECO:0007669"/>
    <property type="project" value="TreeGrafter"/>
</dbReference>
<dbReference type="Gene3D" id="3.40.50.2000">
    <property type="entry name" value="Glycogen Phosphorylase B"/>
    <property type="match status" value="2"/>
</dbReference>
<accession>A0A231HEF8</accession>
<evidence type="ECO:0000256" key="3">
    <source>
        <dbReference type="SAM" id="MobiDB-lite"/>
    </source>
</evidence>
<comment type="caution">
    <text evidence="4">The sequence shown here is derived from an EMBL/GenBank/DDBJ whole genome shotgun (WGS) entry which is preliminary data.</text>
</comment>
<reference evidence="4 5" key="1">
    <citation type="submission" date="2017-07" db="EMBL/GenBank/DDBJ databases">
        <title>First draft Genome Sequence of Nocardia cerradoensis isolated from human infection.</title>
        <authorList>
            <person name="Carrasco G."/>
        </authorList>
    </citation>
    <scope>NUCLEOTIDE SEQUENCE [LARGE SCALE GENOMIC DNA]</scope>
    <source>
        <strain evidence="4 5">CNM20130759</strain>
    </source>
</reference>
<dbReference type="InterPro" id="IPR002201">
    <property type="entry name" value="Glyco_trans_9"/>
</dbReference>